<gene>
    <name evidence="1" type="ORF">BCR33DRAFT_403221</name>
</gene>
<dbReference type="EMBL" id="MCGO01000004">
    <property type="protein sequence ID" value="ORY51950.1"/>
    <property type="molecule type" value="Genomic_DNA"/>
</dbReference>
<evidence type="ECO:0000313" key="1">
    <source>
        <dbReference type="EMBL" id="ORY51950.1"/>
    </source>
</evidence>
<organism evidence="1 2">
    <name type="scientific">Rhizoclosmatium globosum</name>
    <dbReference type="NCBI Taxonomy" id="329046"/>
    <lineage>
        <taxon>Eukaryota</taxon>
        <taxon>Fungi</taxon>
        <taxon>Fungi incertae sedis</taxon>
        <taxon>Chytridiomycota</taxon>
        <taxon>Chytridiomycota incertae sedis</taxon>
        <taxon>Chytridiomycetes</taxon>
        <taxon>Chytridiales</taxon>
        <taxon>Chytriomycetaceae</taxon>
        <taxon>Rhizoclosmatium</taxon>
    </lineage>
</organism>
<accession>A0A1Y2CY55</accession>
<sequence length="171" mass="19483">MLRSVLSNTQSVHLHVPSLPGLETTTINTTTESLAPRPSPTRLFPHNPSLESLEHHVTMERMLRPAHSQTPSPTRLFPHNPSLESLEHHVTMERMLRPAHSQTQRESAKWPNVTARDGCTTSVTLDLTVRLTRRILFSDLTVLPLVTKLFIFLHGTCRNLICRRHRIKSIL</sequence>
<comment type="caution">
    <text evidence="1">The sequence shown here is derived from an EMBL/GenBank/DDBJ whole genome shotgun (WGS) entry which is preliminary data.</text>
</comment>
<proteinExistence type="predicted"/>
<dbReference type="AlphaFoldDB" id="A0A1Y2CY55"/>
<protein>
    <submittedName>
        <fullName evidence="1">Uncharacterized protein</fullName>
    </submittedName>
</protein>
<dbReference type="Proteomes" id="UP000193642">
    <property type="component" value="Unassembled WGS sequence"/>
</dbReference>
<name>A0A1Y2CY55_9FUNG</name>
<evidence type="ECO:0000313" key="2">
    <source>
        <dbReference type="Proteomes" id="UP000193642"/>
    </source>
</evidence>
<reference evidence="1 2" key="1">
    <citation type="submission" date="2016-07" db="EMBL/GenBank/DDBJ databases">
        <title>Pervasive Adenine N6-methylation of Active Genes in Fungi.</title>
        <authorList>
            <consortium name="DOE Joint Genome Institute"/>
            <person name="Mondo S.J."/>
            <person name="Dannebaum R.O."/>
            <person name="Kuo R.C."/>
            <person name="Labutti K."/>
            <person name="Haridas S."/>
            <person name="Kuo A."/>
            <person name="Salamov A."/>
            <person name="Ahrendt S.R."/>
            <person name="Lipzen A."/>
            <person name="Sullivan W."/>
            <person name="Andreopoulos W.B."/>
            <person name="Clum A."/>
            <person name="Lindquist E."/>
            <person name="Daum C."/>
            <person name="Ramamoorthy G.K."/>
            <person name="Gryganskyi A."/>
            <person name="Culley D."/>
            <person name="Magnuson J.K."/>
            <person name="James T.Y."/>
            <person name="O'Malley M.A."/>
            <person name="Stajich J.E."/>
            <person name="Spatafora J.W."/>
            <person name="Visel A."/>
            <person name="Grigoriev I.V."/>
        </authorList>
    </citation>
    <scope>NUCLEOTIDE SEQUENCE [LARGE SCALE GENOMIC DNA]</scope>
    <source>
        <strain evidence="1 2">JEL800</strain>
    </source>
</reference>
<keyword evidence="2" id="KW-1185">Reference proteome</keyword>